<keyword evidence="5" id="KW-0472">Membrane</keyword>
<dbReference type="AlphaFoldDB" id="A0AAD7K5H2"/>
<comment type="caution">
    <text evidence="7">The sequence shown here is derived from an EMBL/GenBank/DDBJ whole genome shotgun (WGS) entry which is preliminary data.</text>
</comment>
<proteinExistence type="predicted"/>
<feature type="domain" description="MYND-type" evidence="6">
    <location>
        <begin position="172"/>
        <end position="216"/>
    </location>
</feature>
<sequence>MGVPHATDLGEEDFTARKDVIEQVGRWSEGIKDSEEWVPILYLYEADRFMSLATYLYHDEGKPEWVRGTYVTKSVGYALDPRLLQTFDAPASNIRKISHVTAETFIPSLLGSERDSIDTVLKQSGKRVPKSDVSPRVLGTKETRPDVSAVWGNPRTRANVPNATRSAVQIFCFAAGTSTVYLIAFVTVTILIRCRLIHYCGRECQKLAWPMHKLVCKKEKA</sequence>
<dbReference type="Proteomes" id="UP001215280">
    <property type="component" value="Unassembled WGS sequence"/>
</dbReference>
<evidence type="ECO:0000313" key="8">
    <source>
        <dbReference type="Proteomes" id="UP001215280"/>
    </source>
</evidence>
<keyword evidence="1" id="KW-0479">Metal-binding</keyword>
<reference evidence="7" key="1">
    <citation type="submission" date="2023-03" db="EMBL/GenBank/DDBJ databases">
        <title>Massive genome expansion in bonnet fungi (Mycena s.s.) driven by repeated elements and novel gene families across ecological guilds.</title>
        <authorList>
            <consortium name="Lawrence Berkeley National Laboratory"/>
            <person name="Harder C.B."/>
            <person name="Miyauchi S."/>
            <person name="Viragh M."/>
            <person name="Kuo A."/>
            <person name="Thoen E."/>
            <person name="Andreopoulos B."/>
            <person name="Lu D."/>
            <person name="Skrede I."/>
            <person name="Drula E."/>
            <person name="Henrissat B."/>
            <person name="Morin E."/>
            <person name="Kohler A."/>
            <person name="Barry K."/>
            <person name="LaButti K."/>
            <person name="Morin E."/>
            <person name="Salamov A."/>
            <person name="Lipzen A."/>
            <person name="Mereny Z."/>
            <person name="Hegedus B."/>
            <person name="Baldrian P."/>
            <person name="Stursova M."/>
            <person name="Weitz H."/>
            <person name="Taylor A."/>
            <person name="Grigoriev I.V."/>
            <person name="Nagy L.G."/>
            <person name="Martin F."/>
            <person name="Kauserud H."/>
        </authorList>
    </citation>
    <scope>NUCLEOTIDE SEQUENCE</scope>
    <source>
        <strain evidence="7">CBHHK188m</strain>
    </source>
</reference>
<name>A0AAD7K5H2_9AGAR</name>
<dbReference type="Pfam" id="PF01753">
    <property type="entry name" value="zf-MYND"/>
    <property type="match status" value="1"/>
</dbReference>
<gene>
    <name evidence="7" type="ORF">DFH07DRAFT_950831</name>
</gene>
<accession>A0AAD7K5H2</accession>
<protein>
    <recommendedName>
        <fullName evidence="6">MYND-type domain-containing protein</fullName>
    </recommendedName>
</protein>
<feature type="transmembrane region" description="Helical" evidence="5">
    <location>
        <begin position="167"/>
        <end position="192"/>
    </location>
</feature>
<dbReference type="InterPro" id="IPR002893">
    <property type="entry name" value="Znf_MYND"/>
</dbReference>
<dbReference type="GO" id="GO:0008270">
    <property type="term" value="F:zinc ion binding"/>
    <property type="evidence" value="ECO:0007669"/>
    <property type="project" value="UniProtKB-KW"/>
</dbReference>
<keyword evidence="5" id="KW-1133">Transmembrane helix</keyword>
<keyword evidence="2 4" id="KW-0863">Zinc-finger</keyword>
<evidence type="ECO:0000259" key="6">
    <source>
        <dbReference type="PROSITE" id="PS50865"/>
    </source>
</evidence>
<organism evidence="7 8">
    <name type="scientific">Mycena maculata</name>
    <dbReference type="NCBI Taxonomy" id="230809"/>
    <lineage>
        <taxon>Eukaryota</taxon>
        <taxon>Fungi</taxon>
        <taxon>Dikarya</taxon>
        <taxon>Basidiomycota</taxon>
        <taxon>Agaricomycotina</taxon>
        <taxon>Agaricomycetes</taxon>
        <taxon>Agaricomycetidae</taxon>
        <taxon>Agaricales</taxon>
        <taxon>Marasmiineae</taxon>
        <taxon>Mycenaceae</taxon>
        <taxon>Mycena</taxon>
    </lineage>
</organism>
<dbReference type="PROSITE" id="PS50865">
    <property type="entry name" value="ZF_MYND_2"/>
    <property type="match status" value="1"/>
</dbReference>
<dbReference type="Gene3D" id="6.10.140.2220">
    <property type="match status" value="1"/>
</dbReference>
<keyword evidence="8" id="KW-1185">Reference proteome</keyword>
<keyword evidence="3" id="KW-0862">Zinc</keyword>
<keyword evidence="5" id="KW-0812">Transmembrane</keyword>
<evidence type="ECO:0000256" key="1">
    <source>
        <dbReference type="ARBA" id="ARBA00022723"/>
    </source>
</evidence>
<dbReference type="EMBL" id="JARJLG010000008">
    <property type="protein sequence ID" value="KAJ7778815.1"/>
    <property type="molecule type" value="Genomic_DNA"/>
</dbReference>
<evidence type="ECO:0000256" key="4">
    <source>
        <dbReference type="PROSITE-ProRule" id="PRU00134"/>
    </source>
</evidence>
<evidence type="ECO:0000256" key="5">
    <source>
        <dbReference type="SAM" id="Phobius"/>
    </source>
</evidence>
<dbReference type="SUPFAM" id="SSF144232">
    <property type="entry name" value="HIT/MYND zinc finger-like"/>
    <property type="match status" value="1"/>
</dbReference>
<evidence type="ECO:0000313" key="7">
    <source>
        <dbReference type="EMBL" id="KAJ7778815.1"/>
    </source>
</evidence>
<evidence type="ECO:0000256" key="2">
    <source>
        <dbReference type="ARBA" id="ARBA00022771"/>
    </source>
</evidence>
<evidence type="ECO:0000256" key="3">
    <source>
        <dbReference type="ARBA" id="ARBA00022833"/>
    </source>
</evidence>